<comment type="caution">
    <text evidence="3">The sequence shown here is derived from an EMBL/GenBank/DDBJ whole genome shotgun (WGS) entry which is preliminary data.</text>
</comment>
<protein>
    <recommendedName>
        <fullName evidence="5">MtN19-like protein</fullName>
    </recommendedName>
</protein>
<evidence type="ECO:0000256" key="2">
    <source>
        <dbReference type="SAM" id="SignalP"/>
    </source>
</evidence>
<evidence type="ECO:0000256" key="1">
    <source>
        <dbReference type="SAM" id="Phobius"/>
    </source>
</evidence>
<dbReference type="Pfam" id="PF07712">
    <property type="entry name" value="SURNod19"/>
    <property type="match status" value="1"/>
</dbReference>
<evidence type="ECO:0000313" key="3">
    <source>
        <dbReference type="EMBL" id="CAH9092159.1"/>
    </source>
</evidence>
<reference evidence="3" key="1">
    <citation type="submission" date="2022-07" db="EMBL/GenBank/DDBJ databases">
        <authorList>
            <person name="Macas J."/>
            <person name="Novak P."/>
            <person name="Neumann P."/>
        </authorList>
    </citation>
    <scope>NUCLEOTIDE SEQUENCE</scope>
</reference>
<keyword evidence="4" id="KW-1185">Reference proteome</keyword>
<dbReference type="AlphaFoldDB" id="A0AAV0D696"/>
<dbReference type="PANTHER" id="PTHR33390:SF1">
    <property type="entry name" value="STRESS UP-REGULATED NOD 19 PROTEIN"/>
    <property type="match status" value="1"/>
</dbReference>
<sequence>MMETGSRRRTCLLLLLLITIPVLLVIAAAAPLSSQQQAASNKGLKTATFRSPAFELEPGSVANKYFYNLGFPKGHIAVKGFDAEVVDEAGNSIPLHETYLHHWLVGRYYVLKGGADEARSGYISAGNAGFCRGLPQYFGLGSETRKTDTRVPDPYGIEVGRGEDIPEGYEEGWLLNLHAIDTRGAVDKLGCAECRCALYNVSVDDKGKALEKGYVGGLACCYDGTRCRVNATEAAGRGRRRRLYLQYTVTYLNWDSSIRPLKIYIFDVTDSWNMTTPASQGHHCKIEFNVDSCSAQLPNNDELCIHTRTAISSLPIGGDLIYGVAHQHTGGVGSALYGEDGRTLCSSVPIYGKGKEPGNEAGFIVGMRTCYPQPGSVKIAKGEKLTIVSNYSSTQSHTGVMGLFYILVAEPLQQTDGAVNPMYGIWGLLALCGVAVLLVGAVLVKRSWGRKDGYESLIA</sequence>
<evidence type="ECO:0000313" key="4">
    <source>
        <dbReference type="Proteomes" id="UP001152523"/>
    </source>
</evidence>
<feature type="chain" id="PRO_5043729039" description="MtN19-like protein" evidence="2">
    <location>
        <begin position="30"/>
        <end position="459"/>
    </location>
</feature>
<name>A0AAV0D696_9ASTE</name>
<dbReference type="Proteomes" id="UP001152523">
    <property type="component" value="Unassembled WGS sequence"/>
</dbReference>
<gene>
    <name evidence="3" type="ORF">CEPIT_LOCUS11966</name>
</gene>
<organism evidence="3 4">
    <name type="scientific">Cuscuta epithymum</name>
    <dbReference type="NCBI Taxonomy" id="186058"/>
    <lineage>
        <taxon>Eukaryota</taxon>
        <taxon>Viridiplantae</taxon>
        <taxon>Streptophyta</taxon>
        <taxon>Embryophyta</taxon>
        <taxon>Tracheophyta</taxon>
        <taxon>Spermatophyta</taxon>
        <taxon>Magnoliopsida</taxon>
        <taxon>eudicotyledons</taxon>
        <taxon>Gunneridae</taxon>
        <taxon>Pentapetalae</taxon>
        <taxon>asterids</taxon>
        <taxon>lamiids</taxon>
        <taxon>Solanales</taxon>
        <taxon>Convolvulaceae</taxon>
        <taxon>Cuscuteae</taxon>
        <taxon>Cuscuta</taxon>
        <taxon>Cuscuta subgen. Cuscuta</taxon>
    </lineage>
</organism>
<dbReference type="EMBL" id="CAMAPF010000072">
    <property type="protein sequence ID" value="CAH9092159.1"/>
    <property type="molecule type" value="Genomic_DNA"/>
</dbReference>
<evidence type="ECO:0008006" key="5">
    <source>
        <dbReference type="Google" id="ProtNLM"/>
    </source>
</evidence>
<feature type="transmembrane region" description="Helical" evidence="1">
    <location>
        <begin position="423"/>
        <end position="444"/>
    </location>
</feature>
<feature type="signal peptide" evidence="2">
    <location>
        <begin position="1"/>
        <end position="29"/>
    </location>
</feature>
<accession>A0AAV0D696</accession>
<dbReference type="InterPro" id="IPR011692">
    <property type="entry name" value="Stress_up-reg_Nod19"/>
</dbReference>
<keyword evidence="1" id="KW-0812">Transmembrane</keyword>
<keyword evidence="1" id="KW-0472">Membrane</keyword>
<keyword evidence="2" id="KW-0732">Signal</keyword>
<dbReference type="PANTHER" id="PTHR33390">
    <property type="entry name" value="STRESS UP-REGULATED NOD 19 PROTEIN"/>
    <property type="match status" value="1"/>
</dbReference>
<keyword evidence="1" id="KW-1133">Transmembrane helix</keyword>
<proteinExistence type="predicted"/>